<dbReference type="Gene3D" id="1.10.10.10">
    <property type="entry name" value="Winged helix-like DNA-binding domain superfamily/Winged helix DNA-binding domain"/>
    <property type="match status" value="1"/>
</dbReference>
<evidence type="ECO:0000313" key="6">
    <source>
        <dbReference type="Proteomes" id="UP001597044"/>
    </source>
</evidence>
<dbReference type="SUPFAM" id="SSF52172">
    <property type="entry name" value="CheY-like"/>
    <property type="match status" value="1"/>
</dbReference>
<dbReference type="EMBL" id="JBHTIT010000001">
    <property type="protein sequence ID" value="MFD0949999.1"/>
    <property type="molecule type" value="Genomic_DNA"/>
</dbReference>
<dbReference type="SUPFAM" id="SSF46894">
    <property type="entry name" value="C-terminal effector domain of the bipartite response regulators"/>
    <property type="match status" value="1"/>
</dbReference>
<dbReference type="PANTHER" id="PTHR43214">
    <property type="entry name" value="TWO-COMPONENT RESPONSE REGULATOR"/>
    <property type="match status" value="1"/>
</dbReference>
<evidence type="ECO:0000259" key="4">
    <source>
        <dbReference type="PROSITE" id="PS50043"/>
    </source>
</evidence>
<dbReference type="InterPro" id="IPR016032">
    <property type="entry name" value="Sig_transdc_resp-reg_C-effctor"/>
</dbReference>
<reference evidence="6" key="1">
    <citation type="journal article" date="2019" name="Int. J. Syst. Evol. Microbiol.">
        <title>The Global Catalogue of Microorganisms (GCM) 10K type strain sequencing project: providing services to taxonomists for standard genome sequencing and annotation.</title>
        <authorList>
            <consortium name="The Broad Institute Genomics Platform"/>
            <consortium name="The Broad Institute Genome Sequencing Center for Infectious Disease"/>
            <person name="Wu L."/>
            <person name="Ma J."/>
        </authorList>
    </citation>
    <scope>NUCLEOTIDE SEQUENCE [LARGE SCALE GENOMIC DNA]</scope>
    <source>
        <strain evidence="6">CCUG 63419</strain>
    </source>
</reference>
<name>A0ABW3HFK7_9GAMM</name>
<protein>
    <submittedName>
        <fullName evidence="5">LuxR C-terminal-related transcriptional regulator</fullName>
    </submittedName>
</protein>
<gene>
    <name evidence="5" type="ORF">ACFQ0F_06295</name>
</gene>
<dbReference type="Pfam" id="PF00196">
    <property type="entry name" value="GerE"/>
    <property type="match status" value="1"/>
</dbReference>
<dbReference type="CDD" id="cd06170">
    <property type="entry name" value="LuxR_C_like"/>
    <property type="match status" value="1"/>
</dbReference>
<dbReference type="SMART" id="SM00421">
    <property type="entry name" value="HTH_LUXR"/>
    <property type="match status" value="1"/>
</dbReference>
<evidence type="ECO:0000256" key="3">
    <source>
        <dbReference type="ARBA" id="ARBA00023163"/>
    </source>
</evidence>
<dbReference type="Gene3D" id="3.40.50.2300">
    <property type="match status" value="1"/>
</dbReference>
<dbReference type="InterPro" id="IPR036388">
    <property type="entry name" value="WH-like_DNA-bd_sf"/>
</dbReference>
<proteinExistence type="predicted"/>
<keyword evidence="6" id="KW-1185">Reference proteome</keyword>
<dbReference type="PANTHER" id="PTHR43214:SF41">
    <property type="entry name" value="NITRATE_NITRITE RESPONSE REGULATOR PROTEIN NARP"/>
    <property type="match status" value="1"/>
</dbReference>
<dbReference type="Proteomes" id="UP001597044">
    <property type="component" value="Unassembled WGS sequence"/>
</dbReference>
<dbReference type="RefSeq" id="WP_340675069.1">
    <property type="nucleotide sequence ID" value="NZ_JBHTIT010000001.1"/>
</dbReference>
<dbReference type="InterPro" id="IPR039420">
    <property type="entry name" value="WalR-like"/>
</dbReference>
<evidence type="ECO:0000256" key="1">
    <source>
        <dbReference type="ARBA" id="ARBA00023015"/>
    </source>
</evidence>
<organism evidence="5 6">
    <name type="scientific">Paraperlucidibaca wandonensis</name>
    <dbReference type="NCBI Taxonomy" id="1268273"/>
    <lineage>
        <taxon>Bacteria</taxon>
        <taxon>Pseudomonadati</taxon>
        <taxon>Pseudomonadota</taxon>
        <taxon>Gammaproteobacteria</taxon>
        <taxon>Moraxellales</taxon>
        <taxon>Moraxellaceae</taxon>
        <taxon>Paraperlucidibaca</taxon>
    </lineage>
</organism>
<feature type="domain" description="HTH luxR-type" evidence="4">
    <location>
        <begin position="158"/>
        <end position="223"/>
    </location>
</feature>
<dbReference type="InterPro" id="IPR000792">
    <property type="entry name" value="Tscrpt_reg_LuxR_C"/>
</dbReference>
<dbReference type="InterPro" id="IPR011006">
    <property type="entry name" value="CheY-like_superfamily"/>
</dbReference>
<sequence>MALTVAIVDNNALLRDGIAALLFLPISGLRVVMASDCDDAAMTALQSTSFRVALIGISGANTPSSLSSEASDQTDAPKTHFELAMRLMHLADKPRVVLMNQTPEVYPKAMIQAGVSGFLSTHADLDELVKSLRLAGMGKSYISPSLSTAWAQEGLSDEQERFAELSARELAVMHYVLAEKRVPEIAELLSINPKTVATYRSRMMEKLGVRSDLGLFKLVQSTGLCS</sequence>
<keyword evidence="2" id="KW-0238">DNA-binding</keyword>
<keyword evidence="1" id="KW-0805">Transcription regulation</keyword>
<keyword evidence="3" id="KW-0804">Transcription</keyword>
<comment type="caution">
    <text evidence="5">The sequence shown here is derived from an EMBL/GenBank/DDBJ whole genome shotgun (WGS) entry which is preliminary data.</text>
</comment>
<evidence type="ECO:0000313" key="5">
    <source>
        <dbReference type="EMBL" id="MFD0949999.1"/>
    </source>
</evidence>
<evidence type="ECO:0000256" key="2">
    <source>
        <dbReference type="ARBA" id="ARBA00023125"/>
    </source>
</evidence>
<dbReference type="PROSITE" id="PS50043">
    <property type="entry name" value="HTH_LUXR_2"/>
    <property type="match status" value="1"/>
</dbReference>
<accession>A0ABW3HFK7</accession>